<sequence>MVGVWILAALAALLVLPSSALYGDSCSSAADCKDARYPHCYIYWKDTTPTLNTISYTDSTPSAGNVQVKGVCVECMTDCDCPVNEYCGVGEFKIPKVTSSNAGTAGTSSNEDFSRLMKQYELYGMAFEGLNISSRCKKYDVPSSPCSVHYADTITSTVVSEKRSDGKSVTVARVSLNVLSRPLASSFCGRVNSWAPDFHPCAVSGGLSQDITRCSQGETDSDLSTKNMANVAAVCPRWAGYRDSTIGEVFADPACQANDATFSSGGYDFVSPSIDWSGYCNRGKCQICLEGSQRCQAPTDGGEPQICLNGKWQRARGHGMSPWDMPLSDLNIAAQSQLTSAVFASLCFAFVCFNAVVVWMIYRSNQSHRENKRFEAKMKALAAEKAEHEVSPLPTSSERGQSGNCRVSPSLEKS</sequence>
<dbReference type="EMBL" id="HBEO01020219">
    <property type="protein sequence ID" value="CAD8489999.1"/>
    <property type="molecule type" value="Transcribed_RNA"/>
</dbReference>
<keyword evidence="2" id="KW-0812">Transmembrane</keyword>
<keyword evidence="3" id="KW-0732">Signal</keyword>
<feature type="transmembrane region" description="Helical" evidence="2">
    <location>
        <begin position="341"/>
        <end position="362"/>
    </location>
</feature>
<feature type="signal peptide" evidence="3">
    <location>
        <begin position="1"/>
        <end position="20"/>
    </location>
</feature>
<feature type="region of interest" description="Disordered" evidence="1">
    <location>
        <begin position="385"/>
        <end position="414"/>
    </location>
</feature>
<protein>
    <recommendedName>
        <fullName evidence="5">Cellulase</fullName>
    </recommendedName>
</protein>
<keyword evidence="2" id="KW-0472">Membrane</keyword>
<keyword evidence="2" id="KW-1133">Transmembrane helix</keyword>
<proteinExistence type="predicted"/>
<feature type="compositionally biased region" description="Polar residues" evidence="1">
    <location>
        <begin position="393"/>
        <end position="407"/>
    </location>
</feature>
<evidence type="ECO:0008006" key="5">
    <source>
        <dbReference type="Google" id="ProtNLM"/>
    </source>
</evidence>
<feature type="chain" id="PRO_5031304129" description="Cellulase" evidence="3">
    <location>
        <begin position="21"/>
        <end position="414"/>
    </location>
</feature>
<dbReference type="AlphaFoldDB" id="A0A7S0HMM7"/>
<name>A0A7S0HMM7_9CRYP</name>
<evidence type="ECO:0000313" key="4">
    <source>
        <dbReference type="EMBL" id="CAD8489999.1"/>
    </source>
</evidence>
<gene>
    <name evidence="4" type="ORF">HPHI1048_LOCUS13674</name>
</gene>
<organism evidence="4">
    <name type="scientific">Hanusia phi</name>
    <dbReference type="NCBI Taxonomy" id="3032"/>
    <lineage>
        <taxon>Eukaryota</taxon>
        <taxon>Cryptophyceae</taxon>
        <taxon>Pyrenomonadales</taxon>
        <taxon>Geminigeraceae</taxon>
        <taxon>Hanusia</taxon>
    </lineage>
</organism>
<evidence type="ECO:0000256" key="3">
    <source>
        <dbReference type="SAM" id="SignalP"/>
    </source>
</evidence>
<evidence type="ECO:0000256" key="1">
    <source>
        <dbReference type="SAM" id="MobiDB-lite"/>
    </source>
</evidence>
<accession>A0A7S0HMM7</accession>
<evidence type="ECO:0000256" key="2">
    <source>
        <dbReference type="SAM" id="Phobius"/>
    </source>
</evidence>
<reference evidence="4" key="1">
    <citation type="submission" date="2021-01" db="EMBL/GenBank/DDBJ databases">
        <authorList>
            <person name="Corre E."/>
            <person name="Pelletier E."/>
            <person name="Niang G."/>
            <person name="Scheremetjew M."/>
            <person name="Finn R."/>
            <person name="Kale V."/>
            <person name="Holt S."/>
            <person name="Cochrane G."/>
            <person name="Meng A."/>
            <person name="Brown T."/>
            <person name="Cohen L."/>
        </authorList>
    </citation>
    <scope>NUCLEOTIDE SEQUENCE</scope>
    <source>
        <strain evidence="4">CCMP325</strain>
    </source>
</reference>